<dbReference type="AlphaFoldDB" id="A0A7S2D1H6"/>
<evidence type="ECO:0000256" key="1">
    <source>
        <dbReference type="SAM" id="MobiDB-lite"/>
    </source>
</evidence>
<reference evidence="2" key="1">
    <citation type="submission" date="2021-01" db="EMBL/GenBank/DDBJ databases">
        <authorList>
            <person name="Corre E."/>
            <person name="Pelletier E."/>
            <person name="Niang G."/>
            <person name="Scheremetjew M."/>
            <person name="Finn R."/>
            <person name="Kale V."/>
            <person name="Holt S."/>
            <person name="Cochrane G."/>
            <person name="Meng A."/>
            <person name="Brown T."/>
            <person name="Cohen L."/>
        </authorList>
    </citation>
    <scope>NUCLEOTIDE SEQUENCE</scope>
    <source>
        <strain evidence="2">UTEX LB 985</strain>
    </source>
</reference>
<name>A0A7S2D1H6_9EUKA</name>
<protein>
    <submittedName>
        <fullName evidence="2">Uncharacterized protein</fullName>
    </submittedName>
</protein>
<organism evidence="2">
    <name type="scientific">Haptolina brevifila</name>
    <dbReference type="NCBI Taxonomy" id="156173"/>
    <lineage>
        <taxon>Eukaryota</taxon>
        <taxon>Haptista</taxon>
        <taxon>Haptophyta</taxon>
        <taxon>Prymnesiophyceae</taxon>
        <taxon>Prymnesiales</taxon>
        <taxon>Prymnesiaceae</taxon>
        <taxon>Haptolina</taxon>
    </lineage>
</organism>
<gene>
    <name evidence="2" type="ORF">CBRE1094_LOCUS13001</name>
</gene>
<feature type="compositionally biased region" description="Polar residues" evidence="1">
    <location>
        <begin position="152"/>
        <end position="170"/>
    </location>
</feature>
<accession>A0A7S2D1H6</accession>
<dbReference type="EMBL" id="HBGU01023904">
    <property type="protein sequence ID" value="CAD9440934.1"/>
    <property type="molecule type" value="Transcribed_RNA"/>
</dbReference>
<feature type="region of interest" description="Disordered" evidence="1">
    <location>
        <begin position="138"/>
        <end position="170"/>
    </location>
</feature>
<evidence type="ECO:0000313" key="2">
    <source>
        <dbReference type="EMBL" id="CAD9440934.1"/>
    </source>
</evidence>
<proteinExistence type="predicted"/>
<sequence length="190" mass="20775">MRFFGGDGGEAARAAEEVAQEAAKEDARQVIVRSRDERRAAVTRVNAALSSATHRMAALEQDFLNCKHANAFHLGQEMEMAMRCSKMEGVLIDNEDALDHARAEGANLAAEITVLEEEVGAENIMRGREVRAVETLNGGRIDPDAATPRKSPATSFGTKPRSNSGDSFNSFRRKSFNTNLEEILLKKIAL</sequence>